<keyword evidence="1" id="KW-0812">Transmembrane</keyword>
<evidence type="ECO:0000256" key="1">
    <source>
        <dbReference type="SAM" id="Phobius"/>
    </source>
</evidence>
<keyword evidence="1" id="KW-1133">Transmembrane helix</keyword>
<proteinExistence type="predicted"/>
<dbReference type="EMBL" id="HBUF01453925">
    <property type="protein sequence ID" value="CAG6743797.1"/>
    <property type="molecule type" value="Transcribed_RNA"/>
</dbReference>
<feature type="transmembrane region" description="Helical" evidence="1">
    <location>
        <begin position="33"/>
        <end position="61"/>
    </location>
</feature>
<sequence>MLKYCMPSIILILFGSISSRGMSFVTLTAFDSVWIVSLFVVCCPLFSRVSSSLVSLFPFVVKLLFIPPSSTSLLLVLFVPLTLLAFTGLSLIPSLLLLDLVLLSSSPGILASF</sequence>
<organism evidence="2">
    <name type="scientific">Cacopsylla melanoneura</name>
    <dbReference type="NCBI Taxonomy" id="428564"/>
    <lineage>
        <taxon>Eukaryota</taxon>
        <taxon>Metazoa</taxon>
        <taxon>Ecdysozoa</taxon>
        <taxon>Arthropoda</taxon>
        <taxon>Hexapoda</taxon>
        <taxon>Insecta</taxon>
        <taxon>Pterygota</taxon>
        <taxon>Neoptera</taxon>
        <taxon>Paraneoptera</taxon>
        <taxon>Hemiptera</taxon>
        <taxon>Sternorrhyncha</taxon>
        <taxon>Psylloidea</taxon>
        <taxon>Psyllidae</taxon>
        <taxon>Psyllinae</taxon>
        <taxon>Cacopsylla</taxon>
    </lineage>
</organism>
<feature type="transmembrane region" description="Helical" evidence="1">
    <location>
        <begin position="73"/>
        <end position="98"/>
    </location>
</feature>
<dbReference type="AlphaFoldDB" id="A0A8D8ZCX4"/>
<reference evidence="2" key="1">
    <citation type="submission" date="2021-05" db="EMBL/GenBank/DDBJ databases">
        <authorList>
            <person name="Alioto T."/>
            <person name="Alioto T."/>
            <person name="Gomez Garrido J."/>
        </authorList>
    </citation>
    <scope>NUCLEOTIDE SEQUENCE</scope>
</reference>
<accession>A0A8D8ZCX4</accession>
<keyword evidence="1" id="KW-0472">Membrane</keyword>
<name>A0A8D8ZCX4_9HEMI</name>
<protein>
    <submittedName>
        <fullName evidence="2">Uncharacterized protein</fullName>
    </submittedName>
</protein>
<evidence type="ECO:0000313" key="2">
    <source>
        <dbReference type="EMBL" id="CAG6743797.1"/>
    </source>
</evidence>